<gene>
    <name evidence="3" type="ORF">GHT06_014729</name>
</gene>
<organism evidence="3 4">
    <name type="scientific">Daphnia sinensis</name>
    <dbReference type="NCBI Taxonomy" id="1820382"/>
    <lineage>
        <taxon>Eukaryota</taxon>
        <taxon>Metazoa</taxon>
        <taxon>Ecdysozoa</taxon>
        <taxon>Arthropoda</taxon>
        <taxon>Crustacea</taxon>
        <taxon>Branchiopoda</taxon>
        <taxon>Diplostraca</taxon>
        <taxon>Cladocera</taxon>
        <taxon>Anomopoda</taxon>
        <taxon>Daphniidae</taxon>
        <taxon>Daphnia</taxon>
        <taxon>Daphnia similis group</taxon>
    </lineage>
</organism>
<feature type="domain" description="C2" evidence="2">
    <location>
        <begin position="902"/>
        <end position="1045"/>
    </location>
</feature>
<dbReference type="InterPro" id="IPR052434">
    <property type="entry name" value="Tectonic-like_complex_comp"/>
</dbReference>
<dbReference type="PANTHER" id="PTHR20837">
    <property type="entry name" value="CENTROSOMAL PROTEIN-RELATED"/>
    <property type="match status" value="1"/>
</dbReference>
<dbReference type="Pfam" id="PF15625">
    <property type="entry name" value="CC2D2AN-C2"/>
    <property type="match status" value="1"/>
</dbReference>
<dbReference type="SMART" id="SM00239">
    <property type="entry name" value="C2"/>
    <property type="match status" value="1"/>
</dbReference>
<dbReference type="InterPro" id="IPR056290">
    <property type="entry name" value="CEPT76/DRC7_peptidase-like_dom"/>
</dbReference>
<feature type="compositionally biased region" description="Basic residues" evidence="1">
    <location>
        <begin position="444"/>
        <end position="455"/>
    </location>
</feature>
<dbReference type="Gene3D" id="2.60.40.150">
    <property type="entry name" value="C2 domain"/>
    <property type="match status" value="1"/>
</dbReference>
<feature type="compositionally biased region" description="Acidic residues" evidence="1">
    <location>
        <begin position="489"/>
        <end position="499"/>
    </location>
</feature>
<dbReference type="GO" id="GO:0035869">
    <property type="term" value="C:ciliary transition zone"/>
    <property type="evidence" value="ECO:0007669"/>
    <property type="project" value="TreeGrafter"/>
</dbReference>
<dbReference type="PANTHER" id="PTHR20837:SF0">
    <property type="entry name" value="COILED-COIL AND C2 DOMAIN-CONTAINING PROTEIN 2A"/>
    <property type="match status" value="1"/>
</dbReference>
<feature type="compositionally biased region" description="Polar residues" evidence="1">
    <location>
        <begin position="17"/>
        <end position="26"/>
    </location>
</feature>
<evidence type="ECO:0000313" key="4">
    <source>
        <dbReference type="Proteomes" id="UP000820818"/>
    </source>
</evidence>
<feature type="region of interest" description="Disordered" evidence="1">
    <location>
        <begin position="444"/>
        <end position="507"/>
    </location>
</feature>
<dbReference type="PROSITE" id="PS50004">
    <property type="entry name" value="C2"/>
    <property type="match status" value="1"/>
</dbReference>
<dbReference type="SUPFAM" id="SSF49562">
    <property type="entry name" value="C2 domain (Calcium/lipid-binding domain, CaLB)"/>
    <property type="match status" value="1"/>
</dbReference>
<keyword evidence="4" id="KW-1185">Reference proteome</keyword>
<dbReference type="Pfam" id="PF00168">
    <property type="entry name" value="C2"/>
    <property type="match status" value="1"/>
</dbReference>
<protein>
    <recommendedName>
        <fullName evidence="2">C2 domain-containing protein</fullName>
    </recommendedName>
</protein>
<proteinExistence type="predicted"/>
<dbReference type="Proteomes" id="UP000820818">
    <property type="component" value="Linkage Group LG5"/>
</dbReference>
<dbReference type="GO" id="GO:1904491">
    <property type="term" value="P:protein localization to ciliary transition zone"/>
    <property type="evidence" value="ECO:0007669"/>
    <property type="project" value="TreeGrafter"/>
</dbReference>
<feature type="compositionally biased region" description="Polar residues" evidence="1">
    <location>
        <begin position="469"/>
        <end position="478"/>
    </location>
</feature>
<dbReference type="EMBL" id="WJBH02000005">
    <property type="protein sequence ID" value="KAI9557976.1"/>
    <property type="molecule type" value="Genomic_DNA"/>
</dbReference>
<dbReference type="GO" id="GO:1905515">
    <property type="term" value="P:non-motile cilium assembly"/>
    <property type="evidence" value="ECO:0007669"/>
    <property type="project" value="TreeGrafter"/>
</dbReference>
<feature type="compositionally biased region" description="Basic and acidic residues" evidence="1">
    <location>
        <begin position="456"/>
        <end position="467"/>
    </location>
</feature>
<reference evidence="3 4" key="1">
    <citation type="submission" date="2022-05" db="EMBL/GenBank/DDBJ databases">
        <title>A multi-omics perspective on studying reproductive biology in Daphnia sinensis.</title>
        <authorList>
            <person name="Jia J."/>
        </authorList>
    </citation>
    <scope>NUCLEOTIDE SEQUENCE [LARGE SCALE GENOMIC DNA]</scope>
    <source>
        <strain evidence="3 4">WSL</strain>
    </source>
</reference>
<evidence type="ECO:0000259" key="2">
    <source>
        <dbReference type="PROSITE" id="PS50004"/>
    </source>
</evidence>
<feature type="region of interest" description="Disordered" evidence="1">
    <location>
        <begin position="386"/>
        <end position="415"/>
    </location>
</feature>
<feature type="compositionally biased region" description="Basic and acidic residues" evidence="1">
    <location>
        <begin position="386"/>
        <end position="398"/>
    </location>
</feature>
<feature type="region of interest" description="Disordered" evidence="1">
    <location>
        <begin position="1"/>
        <end position="31"/>
    </location>
</feature>
<evidence type="ECO:0000313" key="3">
    <source>
        <dbReference type="EMBL" id="KAI9557976.1"/>
    </source>
</evidence>
<sequence>MEDQIQTLDARPDTEEGSATPSIASSSDKKQKWQRLIASIRRQPSTADAIHFFNSPTGVHYSNDDEDSLGQSDDNNVRLSTTDSIHHYSYYQPAFYYPASWAGLVTITSHIPVNLDEKVDDVTQLWSPEEDGLYVGSPPKCCRRRWRLLERRLVMSQPQQEQQQPASHRLAGPPTAKTTKAKWFRSDATLAVLPDPLRPYLIRNIVPHVHPSTIGFHPLYLPNGKLMENDGRMAGNVSDGQVYPLHVFVSALEFHHHWLFGPENVLAERLASQWATYSSSDGSPATLAHMNVLARKLRTLYQAHDEAVELVERLQFNGADPAVMNAQLQRIASYREAIGWTRGDYYAASRRRIALVRSMMADWKRLKDVRKSQGFACTRCRLSVHDAKGKKNQRKDGQEEMGMTSGGAAGQHEPLDWDEEIERQMDESRRLFREHVRLEADRYKRQKAQWRRKRRTDSARQRTKDVTKQLATQRSTSSESRDQKGDGNSGDESEGEPEAPADREFDEQQTRADIIIGMEESLLPPGEKMPNLLWKTDGLTNDLGTINDREQLRRDAIKKCVYQFKISVNQEEIATSDVFHMDEDFTADEIQQAFHLWIRDKPRNISIQLFYKTKNSQKKLISLAIVNVPIPSANASFAKQPERRLRFQSALVQQPMEELGTVGCGWKRPGREDEQDDKEKWTSGTLVVKIGWGTDNQGNIKAPIMDDAPTANAEASVWINTNTQLDPNDPANAETLDKIEKMKRLEWRAGKSDIEAVKNDDEQTFCSAEQFESNVRFQLLRRRADETKPFAHLTMIPSRTDEIPNHLIHLLDGSVNKGSSLDRTEEDDAVNPLDALRRRGQRKWLELYPAVADRLSSSSQKRLQLADLVMEDHIPDISTFGGQLMPVFFKAHRPLRPERKERNPMPHVAGLAIHTTEQVTLRVNVIRALNLPHKIERGSMVRPFVEVSFQKCSARTTAGNGTSPTWNQELSLPVQFSEGVRSLAYLQSIRDDLFIQLFDEVVVDILDDDRQRDASVHQRYERHWLGSFKIPFQVVYKWNKIDGTFTLNTPMVPIGYEYHHYNHDGPLLTVLISIHPAVSPPRINQVNGPSMEDEALVEYVDGWKNSLFKEHPHLDGLIDPLVVNEKAMTVYIGRYLTPLEPPEQLQGSSDEETLKNLCQFVAAIPSAPNNQPILTRRIWLTSQTVLEWLVGGDEERAMFLHNYLAALHYEVYVLLGMAVPEGETAFVLYRNKTNQTMRMINPTTGMNKNVTDPTCALQQVWALFNQNNFWVNTHLKIHPSQLQYQVGKDSDWRPLFSRRFPNPRLNTIQTPEKLVYPATSAKDIRQLEEAIIDHLKQAFMKWRKTSRTKWNRHASQIFRDILTQTADGDLKPTSNNLEQLLETYKVFGVPIKTAYFNMESLSDMLYATGLHRHHGFDFALSVFIKSYPNHLIHIFIFGAYLENL</sequence>
<dbReference type="InterPro" id="IPR028928">
    <property type="entry name" value="CC2D2AN-C2"/>
</dbReference>
<accession>A0AAD5KQA1</accession>
<evidence type="ECO:0000256" key="1">
    <source>
        <dbReference type="SAM" id="MobiDB-lite"/>
    </source>
</evidence>
<dbReference type="InterPro" id="IPR000008">
    <property type="entry name" value="C2_dom"/>
</dbReference>
<comment type="caution">
    <text evidence="3">The sequence shown here is derived from an EMBL/GenBank/DDBJ whole genome shotgun (WGS) entry which is preliminary data.</text>
</comment>
<dbReference type="InterPro" id="IPR035892">
    <property type="entry name" value="C2_domain_sf"/>
</dbReference>
<name>A0AAD5KQA1_9CRUS</name>
<dbReference type="Pfam" id="PF24656">
    <property type="entry name" value="CEPT76_peptidase"/>
    <property type="match status" value="1"/>
</dbReference>